<dbReference type="AlphaFoldDB" id="C1GM35"/>
<evidence type="ECO:0000256" key="1">
    <source>
        <dbReference type="SAM" id="Phobius"/>
    </source>
</evidence>
<accession>C1GM35</accession>
<evidence type="ECO:0000313" key="2">
    <source>
        <dbReference type="EMBL" id="EEH43501.1"/>
    </source>
</evidence>
<name>C1GM35_PARBD</name>
<dbReference type="VEuPathDB" id="FungiDB:PADG_08426"/>
<dbReference type="KEGG" id="pbn:PADG_08426"/>
<protein>
    <recommendedName>
        <fullName evidence="4">Indole-diterpene biosynthesis protein PaxU</fullName>
    </recommendedName>
</protein>
<dbReference type="eggNOG" id="KOG2521">
    <property type="taxonomic scope" value="Eukaryota"/>
</dbReference>
<keyword evidence="1" id="KW-0812">Transmembrane</keyword>
<evidence type="ECO:0008006" key="4">
    <source>
        <dbReference type="Google" id="ProtNLM"/>
    </source>
</evidence>
<dbReference type="HOGENOM" id="CLU_036503_0_0_1"/>
<feature type="transmembrane region" description="Helical" evidence="1">
    <location>
        <begin position="168"/>
        <end position="189"/>
    </location>
</feature>
<keyword evidence="3" id="KW-1185">Reference proteome</keyword>
<dbReference type="OrthoDB" id="77878at2759"/>
<keyword evidence="1" id="KW-1133">Transmembrane helix</keyword>
<evidence type="ECO:0000313" key="3">
    <source>
        <dbReference type="Proteomes" id="UP000001628"/>
    </source>
</evidence>
<reference evidence="2 3" key="1">
    <citation type="journal article" date="2011" name="PLoS Genet.">
        <title>Comparative genomic analysis of human fungal pathogens causing paracoccidioidomycosis.</title>
        <authorList>
            <person name="Desjardins C.A."/>
            <person name="Champion M.D."/>
            <person name="Holder J.W."/>
            <person name="Muszewska A."/>
            <person name="Goldberg J."/>
            <person name="Bailao A.M."/>
            <person name="Brigido M.M."/>
            <person name="Ferreira M.E."/>
            <person name="Garcia A.M."/>
            <person name="Grynberg M."/>
            <person name="Gujja S."/>
            <person name="Heiman D.I."/>
            <person name="Henn M.R."/>
            <person name="Kodira C.D."/>
            <person name="Leon-Narvaez H."/>
            <person name="Longo L.V."/>
            <person name="Ma L.J."/>
            <person name="Malavazi I."/>
            <person name="Matsuo A.L."/>
            <person name="Morais F.V."/>
            <person name="Pereira M."/>
            <person name="Rodriguez-Brito S."/>
            <person name="Sakthikumar S."/>
            <person name="Salem-Izacc S.M."/>
            <person name="Sykes S.M."/>
            <person name="Teixeira M.M."/>
            <person name="Vallejo M.C."/>
            <person name="Walter M.E."/>
            <person name="Yandava C."/>
            <person name="Young S."/>
            <person name="Zeng Q."/>
            <person name="Zucker J."/>
            <person name="Felipe M.S."/>
            <person name="Goldman G.H."/>
            <person name="Haas B.J."/>
            <person name="McEwen J.G."/>
            <person name="Nino-Vega G."/>
            <person name="Puccia R."/>
            <person name="San-Blas G."/>
            <person name="Soares C.M."/>
            <person name="Birren B.W."/>
            <person name="Cuomo C.A."/>
        </authorList>
    </citation>
    <scope>NUCLEOTIDE SEQUENCE [LARGE SCALE GENOMIC DNA]</scope>
    <source>
        <strain evidence="2 3">Pb18</strain>
    </source>
</reference>
<dbReference type="RefSeq" id="XP_010763659.1">
    <property type="nucleotide sequence ID" value="XM_010765357.1"/>
</dbReference>
<dbReference type="PANTHER" id="PTHR12265:SF36">
    <property type="entry name" value="P450, PUTATIVE (EUROFUNG)-RELATED"/>
    <property type="match status" value="1"/>
</dbReference>
<sequence>MASTAEIPSDLFASFSKLSPAIYLRDGLTSTPSSLESPPPTICLLFWMDAVPRHAAKFVQEYIKILPNARIICMTTTSTDFLFKSSNESRRMRVNPLISALRTSNNGPLHFHIFSNGGIVTLHHIAAEYREVTGEPLPIKSMLLDSAPGRSTFARGAKAFSYALPNLFLARILGMCLIWVALVTFWAAYKIKRVFPPIEAARDLINNPKFISIRAARCYVYSKVDELIYWKDVEEHAAEATGKGWRVSTEIFDAPHVGNMRADPERYWKLAMGLILQNSIDSE</sequence>
<dbReference type="EMBL" id="KN275972">
    <property type="protein sequence ID" value="EEH43501.1"/>
    <property type="molecule type" value="Genomic_DNA"/>
</dbReference>
<proteinExistence type="predicted"/>
<dbReference type="PANTHER" id="PTHR12265">
    <property type="entry name" value="TRANSMEMBRANE PROTEIN 53"/>
    <property type="match status" value="1"/>
</dbReference>
<dbReference type="Proteomes" id="UP000001628">
    <property type="component" value="Unassembled WGS sequence"/>
</dbReference>
<dbReference type="InterPro" id="IPR008547">
    <property type="entry name" value="DUF829_TMEM53"/>
</dbReference>
<dbReference type="InParanoid" id="C1GM35"/>
<dbReference type="OMA" id="LAFWMNA"/>
<dbReference type="Pfam" id="PF05705">
    <property type="entry name" value="DUF829"/>
    <property type="match status" value="1"/>
</dbReference>
<keyword evidence="1" id="KW-0472">Membrane</keyword>
<organism evidence="2 3">
    <name type="scientific">Paracoccidioides brasiliensis (strain Pb18)</name>
    <dbReference type="NCBI Taxonomy" id="502780"/>
    <lineage>
        <taxon>Eukaryota</taxon>
        <taxon>Fungi</taxon>
        <taxon>Dikarya</taxon>
        <taxon>Ascomycota</taxon>
        <taxon>Pezizomycotina</taxon>
        <taxon>Eurotiomycetes</taxon>
        <taxon>Eurotiomycetidae</taxon>
        <taxon>Onygenales</taxon>
        <taxon>Ajellomycetaceae</taxon>
        <taxon>Paracoccidioides</taxon>
    </lineage>
</organism>
<gene>
    <name evidence="2" type="ORF">PADG_08426</name>
</gene>
<dbReference type="GeneID" id="22586719"/>